<reference evidence="19" key="2">
    <citation type="journal article" name="BMC Genomics">
        <title>New genome assemblies reveal patterns of domestication and adaptation across Brettanomyces (Dekkera) species.</title>
        <authorList>
            <person name="Roach M.J."/>
            <person name="Borneman A.R."/>
        </authorList>
    </citation>
    <scope>NUCLEOTIDE SEQUENCE</scope>
    <source>
        <strain evidence="19">UCD 2041</strain>
    </source>
</reference>
<evidence type="ECO:0000259" key="17">
    <source>
        <dbReference type="Pfam" id="PF00534"/>
    </source>
</evidence>
<dbReference type="PANTHER" id="PTHR45918:SF1">
    <property type="entry name" value="ALPHA-1,3_1,6-MANNOSYLTRANSFERASE ALG2"/>
    <property type="match status" value="1"/>
</dbReference>
<evidence type="ECO:0000313" key="19">
    <source>
        <dbReference type="EMBL" id="QOU19519.1"/>
    </source>
</evidence>
<evidence type="ECO:0000256" key="10">
    <source>
        <dbReference type="ARBA" id="ARBA00022692"/>
    </source>
</evidence>
<dbReference type="EC" id="2.4.1.132" evidence="6 16"/>
<evidence type="ECO:0000256" key="1">
    <source>
        <dbReference type="ARBA" id="ARBA00003142"/>
    </source>
</evidence>
<evidence type="ECO:0000256" key="7">
    <source>
        <dbReference type="ARBA" id="ARBA00019218"/>
    </source>
</evidence>
<proteinExistence type="inferred from homology"/>
<dbReference type="Proteomes" id="UP000663131">
    <property type="component" value="Chromosome 6"/>
</dbReference>
<evidence type="ECO:0000256" key="9">
    <source>
        <dbReference type="ARBA" id="ARBA00022679"/>
    </source>
</evidence>
<dbReference type="Gene3D" id="3.40.50.2000">
    <property type="entry name" value="Glycogen Phosphorylase B"/>
    <property type="match status" value="2"/>
</dbReference>
<feature type="transmembrane region" description="Helical" evidence="16">
    <location>
        <begin position="449"/>
        <end position="468"/>
    </location>
</feature>
<evidence type="ECO:0000256" key="4">
    <source>
        <dbReference type="ARBA" id="ARBA00006122"/>
    </source>
</evidence>
<protein>
    <recommendedName>
        <fullName evidence="7 16">Alpha-1,3/1,6-mannosyltransferase ALG2</fullName>
        <ecNumber evidence="6 16">2.4.1.132</ecNumber>
        <ecNumber evidence="5 16">2.4.1.257</ecNumber>
    </recommendedName>
    <alternativeName>
        <fullName evidence="16">GDP-Man:Man(1)GlcNAc(2)-PP-Dol alpha-1,3-mannosyltransferase</fullName>
    </alternativeName>
</protein>
<dbReference type="PANTHER" id="PTHR45918">
    <property type="entry name" value="ALPHA-1,3/1,6-MANNOSYLTRANSFERASE ALG2"/>
    <property type="match status" value="1"/>
</dbReference>
<feature type="domain" description="Glycosyltransferase subfamily 4-like N-terminal" evidence="18">
    <location>
        <begin position="22"/>
        <end position="209"/>
    </location>
</feature>
<dbReference type="InterPro" id="IPR027054">
    <property type="entry name" value="ALG2"/>
</dbReference>
<evidence type="ECO:0000256" key="13">
    <source>
        <dbReference type="ARBA" id="ARBA00023136"/>
    </source>
</evidence>
<evidence type="ECO:0000256" key="6">
    <source>
        <dbReference type="ARBA" id="ARBA00012649"/>
    </source>
</evidence>
<dbReference type="SUPFAM" id="SSF53756">
    <property type="entry name" value="UDP-Glycosyltransferase/glycogen phosphorylase"/>
    <property type="match status" value="1"/>
</dbReference>
<evidence type="ECO:0000256" key="16">
    <source>
        <dbReference type="RuleBase" id="RU367136"/>
    </source>
</evidence>
<gene>
    <name evidence="19" type="ORF">BRETT_003668</name>
</gene>
<keyword evidence="12 16" id="KW-1133">Transmembrane helix</keyword>
<feature type="transmembrane region" description="Helical" evidence="16">
    <location>
        <begin position="83"/>
        <end position="105"/>
    </location>
</feature>
<dbReference type="Pfam" id="PF13439">
    <property type="entry name" value="Glyco_transf_4"/>
    <property type="match status" value="1"/>
</dbReference>
<evidence type="ECO:0000259" key="18">
    <source>
        <dbReference type="Pfam" id="PF13439"/>
    </source>
</evidence>
<dbReference type="KEGG" id="bbrx:BRETT_003668"/>
<dbReference type="GeneID" id="64575591"/>
<evidence type="ECO:0000256" key="12">
    <source>
        <dbReference type="ARBA" id="ARBA00022989"/>
    </source>
</evidence>
<evidence type="ECO:0000256" key="14">
    <source>
        <dbReference type="ARBA" id="ARBA00045103"/>
    </source>
</evidence>
<dbReference type="InterPro" id="IPR001296">
    <property type="entry name" value="Glyco_trans_1"/>
</dbReference>
<evidence type="ECO:0000313" key="20">
    <source>
        <dbReference type="Proteomes" id="UP000663131"/>
    </source>
</evidence>
<keyword evidence="10 16" id="KW-0812">Transmembrane</keyword>
<dbReference type="EMBL" id="CP063134">
    <property type="protein sequence ID" value="QOU19519.1"/>
    <property type="molecule type" value="Genomic_DNA"/>
</dbReference>
<evidence type="ECO:0000256" key="15">
    <source>
        <dbReference type="ARBA" id="ARBA00045104"/>
    </source>
</evidence>
<evidence type="ECO:0000256" key="3">
    <source>
        <dbReference type="ARBA" id="ARBA00004922"/>
    </source>
</evidence>
<dbReference type="EC" id="2.4.1.257" evidence="5 16"/>
<keyword evidence="8 16" id="KW-0328">Glycosyltransferase</keyword>
<dbReference type="GO" id="GO:0005789">
    <property type="term" value="C:endoplasmic reticulum membrane"/>
    <property type="evidence" value="ECO:0007669"/>
    <property type="project" value="UniProtKB-SubCell"/>
</dbReference>
<name>A0A871R1F8_DEKBR</name>
<comment type="similarity">
    <text evidence="4 16">Belongs to the glycosyltransferase group 1 family.</text>
</comment>
<dbReference type="UniPathway" id="UPA00378"/>
<evidence type="ECO:0000256" key="2">
    <source>
        <dbReference type="ARBA" id="ARBA00004586"/>
    </source>
</evidence>
<dbReference type="GO" id="GO:0102704">
    <property type="term" value="F:GDP-Man:Man(2)GlcNAc(2)-PP-Dol alpha-1,6-mannosyltransferase activity"/>
    <property type="evidence" value="ECO:0007669"/>
    <property type="project" value="UniProtKB-UniRule"/>
</dbReference>
<comment type="function">
    <text evidence="1 16">Mannosylates Man(2)GlcNAc(2)-dolichol diphosphate and Man(1)GlcNAc(2)-dolichol diphosphate to form Man(3)GlcNAc(2)-dolichol diphosphate.</text>
</comment>
<accession>A0A871R1F8</accession>
<reference evidence="19" key="1">
    <citation type="submission" date="2020-10" db="EMBL/GenBank/DDBJ databases">
        <authorList>
            <person name="Palmer J.M."/>
        </authorList>
    </citation>
    <scope>NUCLEOTIDE SEQUENCE</scope>
    <source>
        <strain evidence="19">UCD 2041</strain>
    </source>
</reference>
<comment type="subcellular location">
    <subcellularLocation>
        <location evidence="2 16">Endoplasmic reticulum membrane</location>
    </subcellularLocation>
</comment>
<comment type="pathway">
    <text evidence="3 16">Protein modification; protein glycosylation.</text>
</comment>
<dbReference type="InterPro" id="IPR028098">
    <property type="entry name" value="Glyco_trans_4-like_N"/>
</dbReference>
<evidence type="ECO:0000256" key="11">
    <source>
        <dbReference type="ARBA" id="ARBA00022824"/>
    </source>
</evidence>
<dbReference type="OrthoDB" id="448893at2759"/>
<keyword evidence="11 16" id="KW-0256">Endoplasmic reticulum</keyword>
<dbReference type="GO" id="GO:0004378">
    <property type="term" value="F:GDP-Man:Man(1)GlcNAc(2)-PP-Dol alpha-1,3-mannosyltransferase activity"/>
    <property type="evidence" value="ECO:0007669"/>
    <property type="project" value="UniProtKB-UniRule"/>
</dbReference>
<sequence>MSAHITSNRRLDVAFIHPDLGIGGAERLVVDAAMAIKNMKNDSGKENVVKVLTSHCDLNHCFEEVRNGELKVYVYGDFLPTNLFGMFSIVFAFLRQLYLVLLLIFTGKLNNYDVIFVDQLAYCIPLLHFYKRPEAKIIFYCHFPDKLLASHHGVLRSLYRYVFDGIEEWTTRSADIIVVNSEFTKQTVLKQFKSIAKEKRPLNVVYPCVPSRVDIDERSISRVSSFFGKSSFFLSVNRFERKKHIELAIDSYDLYLKLEGADTKERLVISGGYDERVSENKTYLEDLKSKCEDLGLSYAITTLALEEDELGDSQVIFMPSIATDIKNALLSRTDLLMYTPSYEHFGIVPVEAMRMGKLVLADNTGGPLETVVNYSSNKDSYTGFTVKADAQEWSKTLFFVKSLPETELETVSNRCVARAESTFSFSAMQKALARAIDTSEPKVYHHEKVAPYFAISFVTLLVAAGIIMKS</sequence>
<dbReference type="RefSeq" id="XP_041136012.1">
    <property type="nucleotide sequence ID" value="XM_041282173.1"/>
</dbReference>
<comment type="catalytic activity">
    <reaction evidence="15 16">
        <text>an alpha-D-Man-(1-&gt;3)-beta-D-Man-(1-&gt;4)-beta-D-GlcNAc-(1-&gt;4)-alpha-D-GlcNAc-diphospho-di-trans,poly-cis-dolichol + GDP-alpha-D-mannose = an alpha-D-Man-(1-&gt;3)-[alpha-D-Man-(1-&gt;6)]-beta-D-Man-(1-&gt;4)-beta-D-GlcNAc-(1-&gt;4)-alpha-D-GlcNAc-diphospho-di-trans,poly-cis-dolichol + GDP + H(+)</text>
        <dbReference type="Rhea" id="RHEA:29519"/>
        <dbReference type="Rhea" id="RHEA-COMP:19513"/>
        <dbReference type="Rhea" id="RHEA-COMP:19515"/>
        <dbReference type="ChEBI" id="CHEBI:15378"/>
        <dbReference type="ChEBI" id="CHEBI:57527"/>
        <dbReference type="ChEBI" id="CHEBI:58189"/>
        <dbReference type="ChEBI" id="CHEBI:132510"/>
        <dbReference type="ChEBI" id="CHEBI:132511"/>
        <dbReference type="EC" id="2.4.1.257"/>
    </reaction>
    <physiologicalReaction direction="left-to-right" evidence="15 16">
        <dbReference type="Rhea" id="RHEA:29520"/>
    </physiologicalReaction>
</comment>
<evidence type="ECO:0000256" key="8">
    <source>
        <dbReference type="ARBA" id="ARBA00022676"/>
    </source>
</evidence>
<comment type="catalytic activity">
    <reaction evidence="14 16">
        <text>a beta-D-Man-(1-&gt;4)-beta-D-GlcNAc-(1-&gt;4)-alpha-D-GlcNAc-diphospho-di-trans,poly-cis-dolichol + GDP-alpha-D-mannose = an alpha-D-Man-(1-&gt;3)-beta-D-Man-(1-&gt;4)-beta-D-GlcNAc-(1-&gt;4)-alpha-D-GlcNAc-diphospho-di-trans,poly-cis-dolichol + GDP + H(+)</text>
        <dbReference type="Rhea" id="RHEA:29515"/>
        <dbReference type="Rhea" id="RHEA-COMP:19511"/>
        <dbReference type="Rhea" id="RHEA-COMP:19513"/>
        <dbReference type="ChEBI" id="CHEBI:15378"/>
        <dbReference type="ChEBI" id="CHEBI:57527"/>
        <dbReference type="ChEBI" id="CHEBI:58189"/>
        <dbReference type="ChEBI" id="CHEBI:58472"/>
        <dbReference type="ChEBI" id="CHEBI:132510"/>
        <dbReference type="EC" id="2.4.1.132"/>
    </reaction>
    <physiologicalReaction direction="left-to-right" evidence="14 16">
        <dbReference type="Rhea" id="RHEA:29516"/>
    </physiologicalReaction>
</comment>
<keyword evidence="13 16" id="KW-0472">Membrane</keyword>
<feature type="domain" description="Glycosyl transferase family 1" evidence="17">
    <location>
        <begin position="219"/>
        <end position="398"/>
    </location>
</feature>
<organism evidence="19 20">
    <name type="scientific">Dekkera bruxellensis</name>
    <name type="common">Brettanomyces custersii</name>
    <dbReference type="NCBI Taxonomy" id="5007"/>
    <lineage>
        <taxon>Eukaryota</taxon>
        <taxon>Fungi</taxon>
        <taxon>Dikarya</taxon>
        <taxon>Ascomycota</taxon>
        <taxon>Saccharomycotina</taxon>
        <taxon>Pichiomycetes</taxon>
        <taxon>Pichiales</taxon>
        <taxon>Pichiaceae</taxon>
        <taxon>Brettanomyces</taxon>
    </lineage>
</organism>
<evidence type="ECO:0000256" key="5">
    <source>
        <dbReference type="ARBA" id="ARBA00011969"/>
    </source>
</evidence>
<dbReference type="Pfam" id="PF00534">
    <property type="entry name" value="Glycos_transf_1"/>
    <property type="match status" value="1"/>
</dbReference>
<dbReference type="AlphaFoldDB" id="A0A871R1F8"/>
<keyword evidence="9 16" id="KW-0808">Transferase</keyword>